<dbReference type="EMBL" id="VDMD01000014">
    <property type="protein sequence ID" value="TRM62057.1"/>
    <property type="molecule type" value="Genomic_DNA"/>
</dbReference>
<dbReference type="STRING" id="97359.A0A550CB96"/>
<dbReference type="Gene3D" id="3.30.710.10">
    <property type="entry name" value="Potassium Channel Kv1.1, Chain A"/>
    <property type="match status" value="1"/>
</dbReference>
<reference evidence="1 2" key="1">
    <citation type="journal article" date="2019" name="New Phytol.">
        <title>Comparative genomics reveals unique wood-decay strategies and fruiting body development in the Schizophyllaceae.</title>
        <authorList>
            <person name="Almasi E."/>
            <person name="Sahu N."/>
            <person name="Krizsan K."/>
            <person name="Balint B."/>
            <person name="Kovacs G.M."/>
            <person name="Kiss B."/>
            <person name="Cseklye J."/>
            <person name="Drula E."/>
            <person name="Henrissat B."/>
            <person name="Nagy I."/>
            <person name="Chovatia M."/>
            <person name="Adam C."/>
            <person name="LaButti K."/>
            <person name="Lipzen A."/>
            <person name="Riley R."/>
            <person name="Grigoriev I.V."/>
            <person name="Nagy L.G."/>
        </authorList>
    </citation>
    <scope>NUCLEOTIDE SEQUENCE [LARGE SCALE GENOMIC DNA]</scope>
    <source>
        <strain evidence="1 2">NL-1724</strain>
    </source>
</reference>
<protein>
    <recommendedName>
        <fullName evidence="3">BTB domain-containing protein</fullName>
    </recommendedName>
</protein>
<keyword evidence="2" id="KW-1185">Reference proteome</keyword>
<gene>
    <name evidence="1" type="ORF">BD626DRAFT_596496</name>
</gene>
<evidence type="ECO:0008006" key="3">
    <source>
        <dbReference type="Google" id="ProtNLM"/>
    </source>
</evidence>
<dbReference type="InterPro" id="IPR011333">
    <property type="entry name" value="SKP1/BTB/POZ_sf"/>
</dbReference>
<proteinExistence type="predicted"/>
<dbReference type="OrthoDB" id="3218112at2759"/>
<organism evidence="1 2">
    <name type="scientific">Schizophyllum amplum</name>
    <dbReference type="NCBI Taxonomy" id="97359"/>
    <lineage>
        <taxon>Eukaryota</taxon>
        <taxon>Fungi</taxon>
        <taxon>Dikarya</taxon>
        <taxon>Basidiomycota</taxon>
        <taxon>Agaricomycotina</taxon>
        <taxon>Agaricomycetes</taxon>
        <taxon>Agaricomycetidae</taxon>
        <taxon>Agaricales</taxon>
        <taxon>Schizophyllaceae</taxon>
        <taxon>Schizophyllum</taxon>
    </lineage>
</organism>
<evidence type="ECO:0000313" key="1">
    <source>
        <dbReference type="EMBL" id="TRM62057.1"/>
    </source>
</evidence>
<evidence type="ECO:0000313" key="2">
    <source>
        <dbReference type="Proteomes" id="UP000320762"/>
    </source>
</evidence>
<name>A0A550CB96_9AGAR</name>
<dbReference type="AlphaFoldDB" id="A0A550CB96"/>
<sequence length="241" mass="27359">KRRRVDEEDTAETSFEQATRHPTFWYHDGSIVLHVEETLFRVHQSFLSTHSEVFADMLAVPQPTGEEELEGCHIARLHGDQAADWEKLYLDTFQPVQSNTRKIMNFLPGVLRLATKYRFRAFRKKAIAGFTSLFPSDLPSENSSKWRPAFAIEMIRTAREINCLEVLPYAYLCVTDALKDHSDIYNLEQLPWMDKTVALSGMIGVAQKQAQHMFPFVKATWHSPPAASLSTPPAACAVCST</sequence>
<dbReference type="Proteomes" id="UP000320762">
    <property type="component" value="Unassembled WGS sequence"/>
</dbReference>
<accession>A0A550CB96</accession>
<feature type="non-terminal residue" evidence="1">
    <location>
        <position position="1"/>
    </location>
</feature>
<comment type="caution">
    <text evidence="1">The sequence shown here is derived from an EMBL/GenBank/DDBJ whole genome shotgun (WGS) entry which is preliminary data.</text>
</comment>